<organism evidence="2">
    <name type="scientific">Trypanosoma congolense (strain IL3000)</name>
    <dbReference type="NCBI Taxonomy" id="1068625"/>
    <lineage>
        <taxon>Eukaryota</taxon>
        <taxon>Discoba</taxon>
        <taxon>Euglenozoa</taxon>
        <taxon>Kinetoplastea</taxon>
        <taxon>Metakinetoplastina</taxon>
        <taxon>Trypanosomatida</taxon>
        <taxon>Trypanosomatidae</taxon>
        <taxon>Trypanosoma</taxon>
        <taxon>Nannomonas</taxon>
    </lineage>
</organism>
<evidence type="ECO:0000256" key="1">
    <source>
        <dbReference type="SAM" id="MobiDB-lite"/>
    </source>
</evidence>
<accession>G0URM0</accession>
<feature type="non-terminal residue" evidence="2">
    <location>
        <position position="670"/>
    </location>
</feature>
<gene>
    <name evidence="2" type="ORF">TCIL3000_8_2510</name>
</gene>
<dbReference type="VEuPathDB" id="TriTrypDB:TcIL3000_8_2510"/>
<sequence length="670" mass="73877">MASAVGTINKFQAAVSLAILSCEPKQKKVAVRFGGSCRGWRWVDVPTNTPIVLHNKSSTENEEEFMEALMGPTNETEEEAYELAVSPLILTEEQSSGKRCIVRVDARQEPPKPVLLTAPYNSGGMFELLLKWSLVKETSTPQDKDQMSSREFGDHSGESKCTNDPPRPLSSADGLINTGGKEKRKETVEGTTGKLLGKDDAACAVDIPTGEAKQKQRSSLSPQHQKDQTKQMLATPSIPTDNLPLRNILLTTVISVHRPDTAQKRMLEISLTFGHDENEPSSATLVRTTIAAHQGGVKIARMGSPLLFPLKKEVRIRCSIREAAANLQSPGRTAEGVPHLPGGEDYTEITGWKSEPSGKGMTRGESGRFLTGNSATLGECNLLMTHEVDDIDQWDSSHSRNTDVVWWKCHPYLDQVYTAQKTVQFSECQVELAFMRMPMTAYRAAYESHKVARRSGHRTVEVRVESVKLKAGGSGLEYIEPQNHLVQLWLSQPPIDSSGSVRGASPGARADVPRTKEDIVGCRHLLPAYSKSYLQSVFFPVRSPFAYLSCVLMTPQEEQERVVCGAVPISLVRPALWAPLTVDLKENGKVVGSTKLWYCFSDEQASPSESGEWSHNPRLSGPGQWCYALQVRLVSCRRLYQLGKACSGDPSVQALRLVIRDMAKKRRVPP</sequence>
<dbReference type="AlphaFoldDB" id="G0URM0"/>
<feature type="region of interest" description="Disordered" evidence="1">
    <location>
        <begin position="210"/>
        <end position="238"/>
    </location>
</feature>
<name>G0URM0_TRYCI</name>
<evidence type="ECO:0000313" key="2">
    <source>
        <dbReference type="EMBL" id="CCC92032.1"/>
    </source>
</evidence>
<protein>
    <submittedName>
        <fullName evidence="2">Uncharacterized protein TCIL3000_8_2510</fullName>
    </submittedName>
</protein>
<reference evidence="2" key="1">
    <citation type="journal article" date="2012" name="Proc. Natl. Acad. Sci. U.S.A.">
        <title>Antigenic diversity is generated by distinct evolutionary mechanisms in African trypanosome species.</title>
        <authorList>
            <person name="Jackson A.P."/>
            <person name="Berry A."/>
            <person name="Aslett M."/>
            <person name="Allison H.C."/>
            <person name="Burton P."/>
            <person name="Vavrova-Anderson J."/>
            <person name="Brown R."/>
            <person name="Browne H."/>
            <person name="Corton N."/>
            <person name="Hauser H."/>
            <person name="Gamble J."/>
            <person name="Gilderthorp R."/>
            <person name="Marcello L."/>
            <person name="McQuillan J."/>
            <person name="Otto T.D."/>
            <person name="Quail M.A."/>
            <person name="Sanders M.J."/>
            <person name="van Tonder A."/>
            <person name="Ginger M.L."/>
            <person name="Field M.C."/>
            <person name="Barry J.D."/>
            <person name="Hertz-Fowler C."/>
            <person name="Berriman M."/>
        </authorList>
    </citation>
    <scope>NUCLEOTIDE SEQUENCE</scope>
    <source>
        <strain evidence="2">IL3000</strain>
    </source>
</reference>
<proteinExistence type="predicted"/>
<feature type="region of interest" description="Disordered" evidence="1">
    <location>
        <begin position="139"/>
        <end position="193"/>
    </location>
</feature>
<feature type="region of interest" description="Disordered" evidence="1">
    <location>
        <begin position="329"/>
        <end position="367"/>
    </location>
</feature>
<dbReference type="EMBL" id="HE575321">
    <property type="protein sequence ID" value="CCC92032.1"/>
    <property type="molecule type" value="Genomic_DNA"/>
</dbReference>
<feature type="compositionally biased region" description="Basic and acidic residues" evidence="1">
    <location>
        <begin position="142"/>
        <end position="158"/>
    </location>
</feature>